<keyword evidence="3" id="KW-0328">Glycosyltransferase</keyword>
<dbReference type="AlphaFoldDB" id="A0A964FII6"/>
<organism evidence="7 8">
    <name type="scientific">Waterburya agarophytonicola KI4</name>
    <dbReference type="NCBI Taxonomy" id="2874699"/>
    <lineage>
        <taxon>Bacteria</taxon>
        <taxon>Bacillati</taxon>
        <taxon>Cyanobacteriota</taxon>
        <taxon>Cyanophyceae</taxon>
        <taxon>Pleurocapsales</taxon>
        <taxon>Hyellaceae</taxon>
        <taxon>Waterburya</taxon>
        <taxon>Waterburya agarophytonicola</taxon>
    </lineage>
</organism>
<keyword evidence="4 7" id="KW-0808">Transferase</keyword>
<name>A0A964FII6_9CYAN</name>
<keyword evidence="5" id="KW-0256">Endoplasmic reticulum</keyword>
<evidence type="ECO:0000256" key="1">
    <source>
        <dbReference type="ARBA" id="ARBA00004240"/>
    </source>
</evidence>
<dbReference type="EMBL" id="JADWDC010000045">
    <property type="protein sequence ID" value="MCC0178514.1"/>
    <property type="molecule type" value="Genomic_DNA"/>
</dbReference>
<dbReference type="Proteomes" id="UP000729733">
    <property type="component" value="Unassembled WGS sequence"/>
</dbReference>
<evidence type="ECO:0000256" key="3">
    <source>
        <dbReference type="ARBA" id="ARBA00022676"/>
    </source>
</evidence>
<evidence type="ECO:0000313" key="7">
    <source>
        <dbReference type="EMBL" id="MCC0178514.1"/>
    </source>
</evidence>
<evidence type="ECO:0000256" key="5">
    <source>
        <dbReference type="ARBA" id="ARBA00022824"/>
    </source>
</evidence>
<protein>
    <submittedName>
        <fullName evidence="7">Glucosyl transferase</fullName>
    </submittedName>
</protein>
<dbReference type="PANTHER" id="PTHR12867:SF6">
    <property type="entry name" value="N-ACETYLGLUCOSAMINYLDIPHOSPHODOLICHOL N-ACETYLGLUCOSAMINYLTRANSFERASE"/>
    <property type="match status" value="1"/>
</dbReference>
<gene>
    <name evidence="7" type="ORF">I4641_16180</name>
</gene>
<accession>A0A964FII6</accession>
<dbReference type="Gene3D" id="3.40.50.2000">
    <property type="entry name" value="Glycogen Phosphorylase B"/>
    <property type="match status" value="1"/>
</dbReference>
<keyword evidence="8" id="KW-1185">Reference proteome</keyword>
<feature type="domain" description="Glycosyl transferase family 28 C-terminal" evidence="6">
    <location>
        <begin position="1"/>
        <end position="117"/>
    </location>
</feature>
<dbReference type="RefSeq" id="WP_229641612.1">
    <property type="nucleotide sequence ID" value="NZ_JADWDC010000045.1"/>
</dbReference>
<evidence type="ECO:0000259" key="6">
    <source>
        <dbReference type="Pfam" id="PF04101"/>
    </source>
</evidence>
<dbReference type="InterPro" id="IPR007235">
    <property type="entry name" value="Glyco_trans_28_C"/>
</dbReference>
<dbReference type="PANTHER" id="PTHR12867">
    <property type="entry name" value="GLYCOSYL TRANSFERASE-RELATED"/>
    <property type="match status" value="1"/>
</dbReference>
<comment type="subcellular location">
    <subcellularLocation>
        <location evidence="1">Endoplasmic reticulum</location>
    </subcellularLocation>
</comment>
<dbReference type="GO" id="GO:0006488">
    <property type="term" value="P:dolichol-linked oligosaccharide biosynthetic process"/>
    <property type="evidence" value="ECO:0007669"/>
    <property type="project" value="InterPro"/>
</dbReference>
<evidence type="ECO:0000313" key="8">
    <source>
        <dbReference type="Proteomes" id="UP000729733"/>
    </source>
</evidence>
<reference evidence="7" key="1">
    <citation type="journal article" date="2021" name="Antonie Van Leeuwenhoek">
        <title>Draft genome and description of Waterburya agarophytonicola gen. nov. sp. nov. (Pleurocapsales, Cyanobacteria): a seaweed symbiont.</title>
        <authorList>
            <person name="Bonthond G."/>
            <person name="Shalygin S."/>
            <person name="Bayer T."/>
            <person name="Weinberger F."/>
        </authorList>
    </citation>
    <scope>NUCLEOTIDE SEQUENCE</scope>
    <source>
        <strain evidence="7">KI4</strain>
    </source>
</reference>
<dbReference type="Pfam" id="PF04101">
    <property type="entry name" value="Glyco_tran_28_C"/>
    <property type="match status" value="1"/>
</dbReference>
<evidence type="ECO:0000256" key="2">
    <source>
        <dbReference type="ARBA" id="ARBA00006962"/>
    </source>
</evidence>
<proteinExistence type="inferred from homology"/>
<dbReference type="InterPro" id="IPR039042">
    <property type="entry name" value="Alg13-like"/>
</dbReference>
<comment type="caution">
    <text evidence="7">The sequence shown here is derived from an EMBL/GenBank/DDBJ whole genome shotgun (WGS) entry which is preliminary data.</text>
</comment>
<dbReference type="GO" id="GO:0016758">
    <property type="term" value="F:hexosyltransferase activity"/>
    <property type="evidence" value="ECO:0007669"/>
    <property type="project" value="InterPro"/>
</dbReference>
<sequence length="176" mass="19932">MILVTVGTEKFQFDRLMVWTSILSKQHWIKEKIIVQYGNCIYFPHGIESHKLLPAKDFQELAMSANLVIGHCGEGTLLLAEKINAPYILVPRRAELNEHVDNHQLELAYQLLNKGVPVAFSLEQLLAFVRNPFRANFSVLSPQAVSLICHSLDLFTTSLLTTNTKQRDFTPEIIAS</sequence>
<comment type="similarity">
    <text evidence="2">Belongs to the glycosyltransferase 28 family.</text>
</comment>
<evidence type="ECO:0000256" key="4">
    <source>
        <dbReference type="ARBA" id="ARBA00022679"/>
    </source>
</evidence>